<dbReference type="PRINTS" id="PR01301">
    <property type="entry name" value="RGSPROTEIN"/>
</dbReference>
<keyword evidence="3 7" id="KW-0812">Transmembrane</keyword>
<organism evidence="9 10">
    <name type="scientific">Lagenidium giganteum</name>
    <dbReference type="NCBI Taxonomy" id="4803"/>
    <lineage>
        <taxon>Eukaryota</taxon>
        <taxon>Sar</taxon>
        <taxon>Stramenopiles</taxon>
        <taxon>Oomycota</taxon>
        <taxon>Peronosporomycetes</taxon>
        <taxon>Pythiales</taxon>
        <taxon>Pythiaceae</taxon>
    </lineage>
</organism>
<dbReference type="Proteomes" id="UP001146120">
    <property type="component" value="Unassembled WGS sequence"/>
</dbReference>
<dbReference type="PROSITE" id="PS00218">
    <property type="entry name" value="AMINO_ACID_PERMEASE_1"/>
    <property type="match status" value="1"/>
</dbReference>
<feature type="region of interest" description="Disordered" evidence="6">
    <location>
        <begin position="876"/>
        <end position="899"/>
    </location>
</feature>
<feature type="region of interest" description="Disordered" evidence="6">
    <location>
        <begin position="159"/>
        <end position="184"/>
    </location>
</feature>
<dbReference type="EMBL" id="DAKRPA010000082">
    <property type="protein sequence ID" value="DAZ99482.1"/>
    <property type="molecule type" value="Genomic_DNA"/>
</dbReference>
<feature type="compositionally biased region" description="Low complexity" evidence="6">
    <location>
        <begin position="884"/>
        <end position="899"/>
    </location>
</feature>
<dbReference type="PANTHER" id="PTHR10845">
    <property type="entry name" value="REGULATOR OF G PROTEIN SIGNALING"/>
    <property type="match status" value="1"/>
</dbReference>
<evidence type="ECO:0000313" key="10">
    <source>
        <dbReference type="Proteomes" id="UP001146120"/>
    </source>
</evidence>
<evidence type="ECO:0000256" key="2">
    <source>
        <dbReference type="ARBA" id="ARBA00022448"/>
    </source>
</evidence>
<evidence type="ECO:0000256" key="5">
    <source>
        <dbReference type="ARBA" id="ARBA00023136"/>
    </source>
</evidence>
<keyword evidence="4 7" id="KW-1133">Transmembrane helix</keyword>
<dbReference type="GO" id="GO:0016020">
    <property type="term" value="C:membrane"/>
    <property type="evidence" value="ECO:0007669"/>
    <property type="project" value="UniProtKB-SubCell"/>
</dbReference>
<feature type="transmembrane region" description="Helical" evidence="7">
    <location>
        <begin position="1216"/>
        <end position="1236"/>
    </location>
</feature>
<dbReference type="PROSITE" id="PS50132">
    <property type="entry name" value="RGS"/>
    <property type="match status" value="4"/>
</dbReference>
<feature type="transmembrane region" description="Helical" evidence="7">
    <location>
        <begin position="1321"/>
        <end position="1344"/>
    </location>
</feature>
<dbReference type="SUPFAM" id="SSF48097">
    <property type="entry name" value="Regulator of G-protein signaling, RGS"/>
    <property type="match status" value="4"/>
</dbReference>
<feature type="compositionally biased region" description="Polar residues" evidence="6">
    <location>
        <begin position="692"/>
        <end position="705"/>
    </location>
</feature>
<dbReference type="Pfam" id="PF13520">
    <property type="entry name" value="AA_permease_2"/>
    <property type="match status" value="1"/>
</dbReference>
<dbReference type="InterPro" id="IPR016137">
    <property type="entry name" value="RGS"/>
</dbReference>
<dbReference type="Gene3D" id="1.20.1740.10">
    <property type="entry name" value="Amino acid/polyamine transporter I"/>
    <property type="match status" value="1"/>
</dbReference>
<evidence type="ECO:0000256" key="7">
    <source>
        <dbReference type="SAM" id="Phobius"/>
    </source>
</evidence>
<dbReference type="Pfam" id="PF00615">
    <property type="entry name" value="RGS"/>
    <property type="match status" value="4"/>
</dbReference>
<dbReference type="GO" id="GO:0022857">
    <property type="term" value="F:transmembrane transporter activity"/>
    <property type="evidence" value="ECO:0007669"/>
    <property type="project" value="InterPro"/>
</dbReference>
<reference evidence="9" key="2">
    <citation type="journal article" date="2023" name="Microbiol Resour">
        <title>Decontamination and Annotation of the Draft Genome Sequence of the Oomycete Lagenidium giganteum ARSEF 373.</title>
        <authorList>
            <person name="Morgan W.R."/>
            <person name="Tartar A."/>
        </authorList>
    </citation>
    <scope>NUCLEOTIDE SEQUENCE</scope>
    <source>
        <strain evidence="9">ARSEF 373</strain>
    </source>
</reference>
<dbReference type="PANTHER" id="PTHR10845:SF192">
    <property type="entry name" value="DOUBLE HIT, ISOFORM B"/>
    <property type="match status" value="1"/>
</dbReference>
<comment type="subcellular location">
    <subcellularLocation>
        <location evidence="1">Membrane</location>
        <topology evidence="1">Multi-pass membrane protein</topology>
    </subcellularLocation>
</comment>
<comment type="caution">
    <text evidence="9">The sequence shown here is derived from an EMBL/GenBank/DDBJ whole genome shotgun (WGS) entry which is preliminary data.</text>
</comment>
<feature type="transmembrane region" description="Helical" evidence="7">
    <location>
        <begin position="1512"/>
        <end position="1531"/>
    </location>
</feature>
<protein>
    <recommendedName>
        <fullName evidence="8">RGS domain-containing protein</fullName>
    </recommendedName>
</protein>
<feature type="region of interest" description="Disordered" evidence="6">
    <location>
        <begin position="58"/>
        <end position="111"/>
    </location>
</feature>
<evidence type="ECO:0000256" key="3">
    <source>
        <dbReference type="ARBA" id="ARBA00022692"/>
    </source>
</evidence>
<evidence type="ECO:0000256" key="6">
    <source>
        <dbReference type="SAM" id="MobiDB-lite"/>
    </source>
</evidence>
<dbReference type="SMART" id="SM00315">
    <property type="entry name" value="RGS"/>
    <property type="match status" value="4"/>
</dbReference>
<evidence type="ECO:0000259" key="8">
    <source>
        <dbReference type="PROSITE" id="PS50132"/>
    </source>
</evidence>
<evidence type="ECO:0000256" key="4">
    <source>
        <dbReference type="ARBA" id="ARBA00022989"/>
    </source>
</evidence>
<feature type="compositionally biased region" description="Basic and acidic residues" evidence="6">
    <location>
        <begin position="70"/>
        <end position="86"/>
    </location>
</feature>
<feature type="domain" description="RGS" evidence="8">
    <location>
        <begin position="565"/>
        <end position="673"/>
    </location>
</feature>
<gene>
    <name evidence="9" type="ORF">N0F65_001667</name>
</gene>
<reference evidence="9" key="1">
    <citation type="submission" date="2022-11" db="EMBL/GenBank/DDBJ databases">
        <authorList>
            <person name="Morgan W.R."/>
            <person name="Tartar A."/>
        </authorList>
    </citation>
    <scope>NUCLEOTIDE SEQUENCE</scope>
    <source>
        <strain evidence="9">ARSEF 373</strain>
    </source>
</reference>
<dbReference type="InterPro" id="IPR004840">
    <property type="entry name" value="Amino_acid_permease_CS"/>
</dbReference>
<evidence type="ECO:0000256" key="1">
    <source>
        <dbReference type="ARBA" id="ARBA00004141"/>
    </source>
</evidence>
<dbReference type="GO" id="GO:0006865">
    <property type="term" value="P:amino acid transport"/>
    <property type="evidence" value="ECO:0007669"/>
    <property type="project" value="InterPro"/>
</dbReference>
<dbReference type="CDD" id="cd07440">
    <property type="entry name" value="RGS"/>
    <property type="match status" value="3"/>
</dbReference>
<keyword evidence="10" id="KW-1185">Reference proteome</keyword>
<accession>A0AAV2YXR7</accession>
<feature type="transmembrane region" description="Helical" evidence="7">
    <location>
        <begin position="1421"/>
        <end position="1439"/>
    </location>
</feature>
<evidence type="ECO:0000313" key="9">
    <source>
        <dbReference type="EMBL" id="DAZ99482.1"/>
    </source>
</evidence>
<feature type="transmembrane region" description="Helical" evidence="7">
    <location>
        <begin position="1109"/>
        <end position="1127"/>
    </location>
</feature>
<name>A0AAV2YXR7_9STRA</name>
<feature type="transmembrane region" description="Helical" evidence="7">
    <location>
        <begin position="1484"/>
        <end position="1506"/>
    </location>
</feature>
<dbReference type="InterPro" id="IPR044926">
    <property type="entry name" value="RGS_subdomain_2"/>
</dbReference>
<dbReference type="Gene3D" id="1.10.167.10">
    <property type="entry name" value="Regulator of G-protein Signalling 4, domain 2"/>
    <property type="match status" value="4"/>
</dbReference>
<feature type="transmembrane region" description="Helical" evidence="7">
    <location>
        <begin position="1243"/>
        <end position="1267"/>
    </location>
</feature>
<dbReference type="InterPro" id="IPR002293">
    <property type="entry name" value="AA/rel_permease1"/>
</dbReference>
<feature type="transmembrane region" description="Helical" evidence="7">
    <location>
        <begin position="1287"/>
        <end position="1309"/>
    </location>
</feature>
<feature type="transmembrane region" description="Helical" evidence="7">
    <location>
        <begin position="1139"/>
        <end position="1165"/>
    </location>
</feature>
<feature type="domain" description="RGS" evidence="8">
    <location>
        <begin position="377"/>
        <end position="512"/>
    </location>
</feature>
<keyword evidence="5 7" id="KW-0472">Membrane</keyword>
<dbReference type="InterPro" id="IPR036305">
    <property type="entry name" value="RGS_sf"/>
</dbReference>
<feature type="transmembrane region" description="Helical" evidence="7">
    <location>
        <begin position="1445"/>
        <end position="1468"/>
    </location>
</feature>
<sequence>MGVCLGKFHNADGTGWGCSTNSVQDATVTMSKSITNEAGAANALQDNNATPAHVYTFEKGAPKPRSNHVSTDHKTPGPYKSDKNGEDRDEDDDAPSDIATPRGRIKTSSNLHAISLGKAGKANSLNGRKARSTCAIANPGSVDALTALAQAATPTNDHFIRPPLQHSGSDVKLHNSPRGGKRRAKKPVEIGLDVLLKDERARNGFFRYLQATALQEKLKDDENQLREAEEFRYLRATTRTSNRVTLDYREDCLLFWLEISDLLKVPTSGTFMLGLMDDIFDVYIAKGAVRQLPMVSAAEREPLAHYLLERNSEKAMLSFKMLLLDALEVVTTHFDEYVRAEGKLGFNHVMKGTSMRNILGKIAKINVAQTSGDRRGQLNDIVTTPTLCRMFREFLQERNSVENLLFIIDALAFEDLVNTFESEKDLQVSPDGESHQDYCLRQAQKIFNKYIRYGSKAEICLSTQVKEKLLQDIVEYPLGANLFHEAVLLCVAELVNSHLDMFYRSVPYQSYQQAKQQAAAAASTQARRRSMPKLLFGGTEKGNPVGAYIPSDSDPTLHEILNGNGVNFFRDFLKEDSMENSLFFYKEVAQFQLLPHGQKYYIQNKARKIFDKYVRRGAKLEVELPLDVRRDILWKLAAPSEYTFLDAQKYIFNLWEKNYLEKFRKHRLYREMMAIWNASFFSAQVPSNEQVVPSNSSPTASTAQPAVSGASAPTTDLVDVSKIPLRDFLDLELLRRYFRLFLEKEQCVNELYFYFEISNFQQLPTSDYLTRQAKKLFNRFCDPGSREYVMIKTETASDMASNVNNPSPAMFNRAQEEILTFFGSTLFPKFQQSEIYRSIKLTNAQLKAARQLAHGATENPDIPVKTTGQKIIASLFSSQEPRPSSSENGTSSTSSTAAARLPRGSVWAGATAAELPEESVTVTMILEHPESRALFLFFAEEIFCTESIYFWLDCNEYKDIPHRNYLKLRAQKIYRKYISGHAKLQVNLESNIIRDIVAHLDDPHRTTFVAAQKSITRMLERDTLPKFRKSKHNWSPRAWQRLWRQGQETQALVSLHPQLQRSMGRRQQEDQQQSHHTRTHIESSATDAKLTRGASSAVIDPLQYRPTRLDVWLLGLTIVIGGQYFSWNAGMAAGAGSYFITYIIMAAGYLTLCCCMAEVTSALPFSGGAYGLARCTLGFYFGFLIGCCEVFEYITYVSTSVIGLTQMVIEAIPELAGYDPLIWFIFFAISLPIHLYGRRVFWFTNFVLGVISIFVVMVFVAGSLPYVDMQTNALNYTDLRFVDGMHGFMKSFPLAAWFFVGIEALSMSCDEVGRPKVNVPYGQVACMMTLLITGLFVLLVAISLPPGLDKLAGETAPFNRGFMLMFGLSDKAATVFTIPATFATAFGFVWSYGKIISAMALSRLLPQSWATMTQHNTPSHAIIAGSVLSYLFCVGFYIKPSVNDYLFNICMLCAFTIYTAQCLGYIVLRMRKSGLDKGEFCNPFGYYGAVFSISTWVLGIVSIAGFQGNGGVEVFTFLGLLFCFSFIYAAYAKPRQTFSAQERKFLLVAYIVKHNNHKASQHSHGNHHPVAALSAKIHAGITGNHGSQQPQSLVRSQSRRWDGPDAPQHTKRPDATPPTANEARCLT</sequence>
<feature type="region of interest" description="Disordered" evidence="6">
    <location>
        <begin position="692"/>
        <end position="712"/>
    </location>
</feature>
<feature type="domain" description="RGS" evidence="8">
    <location>
        <begin position="724"/>
        <end position="840"/>
    </location>
</feature>
<proteinExistence type="predicted"/>
<feature type="region of interest" description="Disordered" evidence="6">
    <location>
        <begin position="1059"/>
        <end position="1089"/>
    </location>
</feature>
<feature type="domain" description="RGS" evidence="8">
    <location>
        <begin position="921"/>
        <end position="1030"/>
    </location>
</feature>
<keyword evidence="2" id="KW-0813">Transport</keyword>
<feature type="transmembrane region" description="Helical" evidence="7">
    <location>
        <begin position="1372"/>
        <end position="1393"/>
    </location>
</feature>
<feature type="compositionally biased region" description="Polar residues" evidence="6">
    <location>
        <begin position="1584"/>
        <end position="1596"/>
    </location>
</feature>
<feature type="region of interest" description="Disordered" evidence="6">
    <location>
        <begin position="1584"/>
        <end position="1627"/>
    </location>
</feature>